<dbReference type="EMBL" id="RDQH01000328">
    <property type="protein sequence ID" value="RXI06810.1"/>
    <property type="molecule type" value="Genomic_DNA"/>
</dbReference>
<accession>A0A498KEN3</accession>
<protein>
    <recommendedName>
        <fullName evidence="4">DDE Tnp4 domain-containing protein</fullName>
    </recommendedName>
</protein>
<keyword evidence="3" id="KW-1185">Reference proteome</keyword>
<evidence type="ECO:0008006" key="4">
    <source>
        <dbReference type="Google" id="ProtNLM"/>
    </source>
</evidence>
<dbReference type="AlphaFoldDB" id="A0A498KEN3"/>
<dbReference type="PANTHER" id="PTHR47864">
    <property type="entry name" value="TRANSMEMBRANE PROTEIN"/>
    <property type="match status" value="1"/>
</dbReference>
<dbReference type="InterPro" id="IPR055314">
    <property type="entry name" value="At2g29880-like"/>
</dbReference>
<comment type="caution">
    <text evidence="2">The sequence shown here is derived from an EMBL/GenBank/DDBJ whole genome shotgun (WGS) entry which is preliminary data.</text>
</comment>
<organism evidence="2 3">
    <name type="scientific">Malus domestica</name>
    <name type="common">Apple</name>
    <name type="synonym">Pyrus malus</name>
    <dbReference type="NCBI Taxonomy" id="3750"/>
    <lineage>
        <taxon>Eukaryota</taxon>
        <taxon>Viridiplantae</taxon>
        <taxon>Streptophyta</taxon>
        <taxon>Embryophyta</taxon>
        <taxon>Tracheophyta</taxon>
        <taxon>Spermatophyta</taxon>
        <taxon>Magnoliopsida</taxon>
        <taxon>eudicotyledons</taxon>
        <taxon>Gunneridae</taxon>
        <taxon>Pentapetalae</taxon>
        <taxon>rosids</taxon>
        <taxon>fabids</taxon>
        <taxon>Rosales</taxon>
        <taxon>Rosaceae</taxon>
        <taxon>Amygdaloideae</taxon>
        <taxon>Maleae</taxon>
        <taxon>Malus</taxon>
    </lineage>
</organism>
<evidence type="ECO:0000313" key="3">
    <source>
        <dbReference type="Proteomes" id="UP000290289"/>
    </source>
</evidence>
<feature type="region of interest" description="Disordered" evidence="1">
    <location>
        <begin position="110"/>
        <end position="129"/>
    </location>
</feature>
<sequence>MAVFGNGTCKGNNSIALGGDIDATTYIVDESRPIKVNEFPPPDESFEQLDPLFQNPSYASSFLDANLEGSAPTPIQKLLPRKISRLESELKSNGTTTHIVLIEKVSLGMEKREKDREKREKEKKEEEKNNNVWDAIKETPNLDAPKFGSTFGNENRVLENDTRRTLRGVRYHLQDFTGNDCDPVNANELSNLRHASLKNVVERLFGSTPAFPIKTQAELVLAYAGLHNFLRKECRFDEFPIESEDDEYEDEENDDELGNQT</sequence>
<evidence type="ECO:0000313" key="2">
    <source>
        <dbReference type="EMBL" id="RXI06810.1"/>
    </source>
</evidence>
<proteinExistence type="predicted"/>
<feature type="region of interest" description="Disordered" evidence="1">
    <location>
        <begin position="241"/>
        <end position="261"/>
    </location>
</feature>
<reference evidence="2 3" key="1">
    <citation type="submission" date="2018-10" db="EMBL/GenBank/DDBJ databases">
        <title>A high-quality apple genome assembly.</title>
        <authorList>
            <person name="Hu J."/>
        </authorList>
    </citation>
    <scope>NUCLEOTIDE SEQUENCE [LARGE SCALE GENOMIC DNA]</scope>
    <source>
        <strain evidence="3">cv. HFTH1</strain>
        <tissue evidence="2">Young leaf</tissue>
    </source>
</reference>
<dbReference type="PANTHER" id="PTHR47864:SF2">
    <property type="entry name" value="MYB_SANT-LIKE DNA-BINDING DOMAIN PROTEIN"/>
    <property type="match status" value="1"/>
</dbReference>
<gene>
    <name evidence="2" type="ORF">DVH24_025946</name>
</gene>
<name>A0A498KEN3_MALDO</name>
<dbReference type="Proteomes" id="UP000290289">
    <property type="component" value="Chromosome 2"/>
</dbReference>
<evidence type="ECO:0000256" key="1">
    <source>
        <dbReference type="SAM" id="MobiDB-lite"/>
    </source>
</evidence>